<dbReference type="PROSITE" id="PS51257">
    <property type="entry name" value="PROKAR_LIPOPROTEIN"/>
    <property type="match status" value="1"/>
</dbReference>
<proteinExistence type="predicted"/>
<dbReference type="SUPFAM" id="SSF53649">
    <property type="entry name" value="Alkaline phosphatase-like"/>
    <property type="match status" value="1"/>
</dbReference>
<dbReference type="InterPro" id="IPR013320">
    <property type="entry name" value="ConA-like_dom_sf"/>
</dbReference>
<reference evidence="3 4" key="1">
    <citation type="submission" date="2018-11" db="EMBL/GenBank/DDBJ databases">
        <title>Chitinophaga lutea sp.nov., isolate from arsenic contaminated soil.</title>
        <authorList>
            <person name="Zong Y."/>
        </authorList>
    </citation>
    <scope>NUCLEOTIDE SEQUENCE [LARGE SCALE GENOMIC DNA]</scope>
    <source>
        <strain evidence="3 4">ZY74</strain>
    </source>
</reference>
<evidence type="ECO:0000313" key="3">
    <source>
        <dbReference type="EMBL" id="RPE11988.1"/>
    </source>
</evidence>
<dbReference type="Gene3D" id="3.40.720.10">
    <property type="entry name" value="Alkaline Phosphatase, subunit A"/>
    <property type="match status" value="1"/>
</dbReference>
<dbReference type="Proteomes" id="UP000278351">
    <property type="component" value="Unassembled WGS sequence"/>
</dbReference>
<dbReference type="GO" id="GO:0004553">
    <property type="term" value="F:hydrolase activity, hydrolyzing O-glycosyl compounds"/>
    <property type="evidence" value="ECO:0007669"/>
    <property type="project" value="UniProtKB-ARBA"/>
</dbReference>
<keyword evidence="1" id="KW-0732">Signal</keyword>
<gene>
    <name evidence="3" type="ORF">EGT74_00065</name>
</gene>
<dbReference type="EMBL" id="RPDH01000001">
    <property type="protein sequence ID" value="RPE11988.1"/>
    <property type="molecule type" value="Genomic_DNA"/>
</dbReference>
<evidence type="ECO:0000313" key="4">
    <source>
        <dbReference type="Proteomes" id="UP000278351"/>
    </source>
</evidence>
<accession>A0A3N4PVV7</accession>
<organism evidence="3 4">
    <name type="scientific">Chitinophaga lutea</name>
    <dbReference type="NCBI Taxonomy" id="2488634"/>
    <lineage>
        <taxon>Bacteria</taxon>
        <taxon>Pseudomonadati</taxon>
        <taxon>Bacteroidota</taxon>
        <taxon>Chitinophagia</taxon>
        <taxon>Chitinophagales</taxon>
        <taxon>Chitinophagaceae</taxon>
        <taxon>Chitinophaga</taxon>
    </lineage>
</organism>
<sequence length="578" mass="62130">MRMNLKTTISGLIVLLTAAALTACNKDAAPARNAAEGKDTIAIDPLPKVLYIIIDGGRGESVNKIAPANLMTLKANAIYSWNSLTDTLGVQAASWAGMLTGVGGSRHQVINNDFSGNNLAAFPPFTKLVKSRLPEYPIRFFGASKSLLSNLSTGSDKAVAFENDDPAVKNAVLAALAEDTAGLIIAQFGSVNAAGAAYGYDASVPQYRDAVGVLDGYVGEMLGKLRARKGFAGEKWLVVVTSSMGGNYPVDPQADDNSIFSKPLFNTFTIVYSPTFKPLFLDRPFNGTKFSGSAVRLFGKENAIFATVPGAIEEYNFGDTTSFTVELNIKVNKRSDGSYNYTYPSVFSKRATFTSGVPGWLIFLENNFWQVNFGQVGKGNVQAKGAVIGDGKWHNIAVTVLGRGGKRYVRTFTDGKFGEEKEITGQGNINSPAPLTMGRIPGSDNIPADVYMAEVRIFKTAIPDSVIARDAGSIRVGDDHPYLDYLLGYWPATDGAGSVFRDKSPLRRDFVLQGSPTGKYTWVPFSTILNPPAVSNLESLVPAGKDLPLLLLTWLNITPEPGWQLEGRVWLTGLTGVK</sequence>
<dbReference type="SUPFAM" id="SSF49899">
    <property type="entry name" value="Concanavalin A-like lectins/glucanases"/>
    <property type="match status" value="1"/>
</dbReference>
<dbReference type="InterPro" id="IPR032309">
    <property type="entry name" value="DUF4983"/>
</dbReference>
<name>A0A3N4PVV7_9BACT</name>
<comment type="caution">
    <text evidence="3">The sequence shown here is derived from an EMBL/GenBank/DDBJ whole genome shotgun (WGS) entry which is preliminary data.</text>
</comment>
<protein>
    <submittedName>
        <fullName evidence="3">DUF4983 domain-containing protein</fullName>
    </submittedName>
</protein>
<dbReference type="Pfam" id="PF16356">
    <property type="entry name" value="DUF4983"/>
    <property type="match status" value="1"/>
</dbReference>
<feature type="signal peptide" evidence="1">
    <location>
        <begin position="1"/>
        <end position="22"/>
    </location>
</feature>
<feature type="chain" id="PRO_5018027308" evidence="1">
    <location>
        <begin position="23"/>
        <end position="578"/>
    </location>
</feature>
<dbReference type="Pfam" id="PF13385">
    <property type="entry name" value="Laminin_G_3"/>
    <property type="match status" value="1"/>
</dbReference>
<dbReference type="Gene3D" id="2.60.120.200">
    <property type="match status" value="1"/>
</dbReference>
<dbReference type="InterPro" id="IPR017850">
    <property type="entry name" value="Alkaline_phosphatase_core_sf"/>
</dbReference>
<keyword evidence="4" id="KW-1185">Reference proteome</keyword>
<evidence type="ECO:0000256" key="1">
    <source>
        <dbReference type="SAM" id="SignalP"/>
    </source>
</evidence>
<evidence type="ECO:0000259" key="2">
    <source>
        <dbReference type="Pfam" id="PF16356"/>
    </source>
</evidence>
<dbReference type="AlphaFoldDB" id="A0A3N4PVV7"/>
<feature type="domain" description="DUF4983" evidence="2">
    <location>
        <begin position="478"/>
        <end position="571"/>
    </location>
</feature>
<dbReference type="GO" id="GO:0005975">
    <property type="term" value="P:carbohydrate metabolic process"/>
    <property type="evidence" value="ECO:0007669"/>
    <property type="project" value="UniProtKB-ARBA"/>
</dbReference>